<dbReference type="InParanoid" id="I7EF28"/>
<reference evidence="1 2" key="2">
    <citation type="journal article" date="2012" name="BMC Genomics">
        <title>Comparative genomic analysis of Geobacter sulfurreducens KN400, a strain with enhanced capacity for extracellular electron transfer and electricity production.</title>
        <authorList>
            <person name="Butler J.E."/>
            <person name="Young N.D."/>
            <person name="Aklujkar M."/>
            <person name="Lovley D.R."/>
        </authorList>
    </citation>
    <scope>NUCLEOTIDE SEQUENCE [LARGE SCALE GENOMIC DNA]</scope>
    <source>
        <strain evidence="2">ATCC 51573 / DSM 12127 / PCA</strain>
    </source>
</reference>
<name>I7EF28_GEOSL</name>
<dbReference type="HOGENOM" id="CLU_1515835_0_0_7"/>
<evidence type="ECO:0000313" key="1">
    <source>
        <dbReference type="EMBL" id="AFP20472.1"/>
    </source>
</evidence>
<dbReference type="KEGG" id="gsu:GSU3575"/>
<accession>I7EF28</accession>
<proteinExistence type="predicted"/>
<gene>
    <name evidence="1" type="ordered locus">GSU3575</name>
</gene>
<sequence>MSKKTGAAISYVNSLGFHLLQEKDFLGLFHAGHESTTEVLIAAIEKMSTLTKWETLGKLKKGKGFNKSTSPFQDLKILFNYRNDIAHDKVVDYSEDRENKRYNNKLPDPVTGFLSLNHVVFAADTYWGMISEIHSILDTDMTAFHKHYNLKPWFNDNFEQEARGASNAYLKVTEQEG</sequence>
<protein>
    <submittedName>
        <fullName evidence="1">Uncharacterized protein</fullName>
    </submittedName>
</protein>
<dbReference type="EMBL" id="AE017180">
    <property type="protein sequence ID" value="AFP20472.1"/>
    <property type="molecule type" value="Genomic_DNA"/>
</dbReference>
<dbReference type="OrthoDB" id="10002701at2"/>
<dbReference type="Proteomes" id="UP000000577">
    <property type="component" value="Chromosome"/>
</dbReference>
<organism evidence="1 2">
    <name type="scientific">Geobacter sulfurreducens (strain ATCC 51573 / DSM 12127 / PCA)</name>
    <dbReference type="NCBI Taxonomy" id="243231"/>
    <lineage>
        <taxon>Bacteria</taxon>
        <taxon>Pseudomonadati</taxon>
        <taxon>Thermodesulfobacteriota</taxon>
        <taxon>Desulfuromonadia</taxon>
        <taxon>Geobacterales</taxon>
        <taxon>Geobacteraceae</taxon>
        <taxon>Geobacter</taxon>
    </lineage>
</organism>
<keyword evidence="2" id="KW-1185">Reference proteome</keyword>
<dbReference type="AlphaFoldDB" id="I7EF28"/>
<dbReference type="STRING" id="243231.GSU3575"/>
<dbReference type="EnsemblBacteria" id="AFP20472">
    <property type="protein sequence ID" value="AFP20472"/>
    <property type="gene ID" value="GSU3575"/>
</dbReference>
<evidence type="ECO:0000313" key="2">
    <source>
        <dbReference type="Proteomes" id="UP000000577"/>
    </source>
</evidence>
<dbReference type="RefSeq" id="WP_010943027.1">
    <property type="nucleotide sequence ID" value="NC_002939.5"/>
</dbReference>
<reference evidence="1 2" key="1">
    <citation type="journal article" date="2003" name="Science">
        <title>Genome of Geobacter sulfurreducens: metal reduction in subsurface environments.</title>
        <authorList>
            <person name="Methe B.A."/>
            <person name="Nelson K.E."/>
            <person name="Eisen J.A."/>
            <person name="Paulsen I.T."/>
            <person name="Nelson W."/>
            <person name="Heidelberg J.F."/>
            <person name="Wu D."/>
            <person name="Wu M."/>
            <person name="Ward N."/>
            <person name="Beanan M.J."/>
            <person name="Dodson R.J."/>
            <person name="Madupu R."/>
            <person name="Brinkac L.M."/>
            <person name="Daugherty S.C."/>
            <person name="DeBoy R.T."/>
            <person name="Durkin A.S."/>
            <person name="Gwinn M."/>
            <person name="Kolonay J.F."/>
            <person name="Sullivan S.A."/>
            <person name="Haft D.H."/>
            <person name="Selengut J."/>
            <person name="Davidsen T.M."/>
            <person name="Zafar N."/>
            <person name="White O."/>
            <person name="Tran B."/>
            <person name="Romero C."/>
            <person name="Forberger H.A."/>
            <person name="Weidman J."/>
            <person name="Khouri H."/>
            <person name="Feldblyum T.V."/>
            <person name="Utterback T.R."/>
            <person name="Van Aken S.E."/>
            <person name="Lovley D.R."/>
            <person name="Fraser C.M."/>
        </authorList>
    </citation>
    <scope>NUCLEOTIDE SEQUENCE [LARGE SCALE GENOMIC DNA]</scope>
    <source>
        <strain evidence="2">ATCC 51573 / DSM 12127 / PCA</strain>
    </source>
</reference>